<dbReference type="Gene3D" id="3.30.420.10">
    <property type="entry name" value="Ribonuclease H-like superfamily/Ribonuclease H"/>
    <property type="match status" value="1"/>
</dbReference>
<feature type="domain" description="RNase H type-1" evidence="7">
    <location>
        <begin position="18"/>
        <end position="95"/>
    </location>
</feature>
<dbReference type="Pfam" id="PF00075">
    <property type="entry name" value="RNase_H"/>
    <property type="match status" value="1"/>
</dbReference>
<evidence type="ECO:0000313" key="9">
    <source>
        <dbReference type="Proteomes" id="UP000530962"/>
    </source>
</evidence>
<dbReference type="AlphaFoldDB" id="A0A7K9Q727"/>
<reference evidence="8 9" key="1">
    <citation type="submission" date="2019-09" db="EMBL/GenBank/DDBJ databases">
        <title>Bird 10,000 Genomes (B10K) Project - Family phase.</title>
        <authorList>
            <person name="Zhang G."/>
        </authorList>
    </citation>
    <scope>NUCLEOTIDE SEQUENCE [LARGE SCALE GENOMIC DNA]</scope>
    <source>
        <strain evidence="8">B10K-DU-001-26</strain>
        <tissue evidence="8">Muscle</tissue>
    </source>
</reference>
<dbReference type="PANTHER" id="PTHR41694">
    <property type="entry name" value="ENDOGENOUS RETROVIRUS GROUP K MEMBER POL PROTEIN"/>
    <property type="match status" value="1"/>
</dbReference>
<dbReference type="GO" id="GO:0035613">
    <property type="term" value="F:RNA stem-loop binding"/>
    <property type="evidence" value="ECO:0007669"/>
    <property type="project" value="TreeGrafter"/>
</dbReference>
<dbReference type="GO" id="GO:0004523">
    <property type="term" value="F:RNA-DNA hybrid ribonuclease activity"/>
    <property type="evidence" value="ECO:0007669"/>
    <property type="project" value="InterPro"/>
</dbReference>
<keyword evidence="4" id="KW-0255">Endonuclease</keyword>
<comment type="caution">
    <text evidence="8">The sequence shown here is derived from an EMBL/GenBank/DDBJ whole genome shotgun (WGS) entry which is preliminary data.</text>
</comment>
<keyword evidence="2" id="KW-0548">Nucleotidyltransferase</keyword>
<evidence type="ECO:0000259" key="7">
    <source>
        <dbReference type="Pfam" id="PF00075"/>
    </source>
</evidence>
<dbReference type="GO" id="GO:0003964">
    <property type="term" value="F:RNA-directed DNA polymerase activity"/>
    <property type="evidence" value="ECO:0007669"/>
    <property type="project" value="UniProtKB-KW"/>
</dbReference>
<evidence type="ECO:0000313" key="8">
    <source>
        <dbReference type="EMBL" id="NXI07374.1"/>
    </source>
</evidence>
<dbReference type="PANTHER" id="PTHR41694:SF3">
    <property type="entry name" value="RNA-DIRECTED DNA POLYMERASE-RELATED"/>
    <property type="match status" value="1"/>
</dbReference>
<organism evidence="8 9">
    <name type="scientific">Irena cyanogastra</name>
    <name type="common">Philippine fairy-bluebird</name>
    <dbReference type="NCBI Taxonomy" id="175120"/>
    <lineage>
        <taxon>Eukaryota</taxon>
        <taxon>Metazoa</taxon>
        <taxon>Chordata</taxon>
        <taxon>Craniata</taxon>
        <taxon>Vertebrata</taxon>
        <taxon>Euteleostomi</taxon>
        <taxon>Archelosauria</taxon>
        <taxon>Archosauria</taxon>
        <taxon>Dinosauria</taxon>
        <taxon>Saurischia</taxon>
        <taxon>Theropoda</taxon>
        <taxon>Coelurosauria</taxon>
        <taxon>Aves</taxon>
        <taxon>Neognathae</taxon>
        <taxon>Neoaves</taxon>
        <taxon>Telluraves</taxon>
        <taxon>Australaves</taxon>
        <taxon>Passeriformes</taxon>
        <taxon>Corvoidea</taxon>
        <taxon>Irenidae</taxon>
        <taxon>Irena</taxon>
    </lineage>
</organism>
<keyword evidence="3" id="KW-0540">Nuclease</keyword>
<dbReference type="EMBL" id="VWZV01001132">
    <property type="protein sequence ID" value="NXI07374.1"/>
    <property type="molecule type" value="Genomic_DNA"/>
</dbReference>
<evidence type="ECO:0000256" key="5">
    <source>
        <dbReference type="ARBA" id="ARBA00022801"/>
    </source>
</evidence>
<evidence type="ECO:0000256" key="2">
    <source>
        <dbReference type="ARBA" id="ARBA00022695"/>
    </source>
</evidence>
<evidence type="ECO:0000256" key="3">
    <source>
        <dbReference type="ARBA" id="ARBA00022722"/>
    </source>
</evidence>
<keyword evidence="9" id="KW-1185">Reference proteome</keyword>
<sequence>SSHSWIPLPKRSKAPLPNAVTVFTDAGRKSRRAAMTWQEQGQWHHVLIEAQEKDSLQTLELTAIVHAFSKWIHEPLNVLSDSLYAVGIAQRIEDALLRDTQNPRLGCLF</sequence>
<keyword evidence="1" id="KW-0808">Transferase</keyword>
<gene>
    <name evidence="8" type="primary">Ervk19</name>
    <name evidence="8" type="ORF">IRECYA_R15711</name>
</gene>
<feature type="non-terminal residue" evidence="8">
    <location>
        <position position="1"/>
    </location>
</feature>
<evidence type="ECO:0000256" key="1">
    <source>
        <dbReference type="ARBA" id="ARBA00022679"/>
    </source>
</evidence>
<feature type="non-terminal residue" evidence="8">
    <location>
        <position position="109"/>
    </location>
</feature>
<accession>A0A7K9Q727</accession>
<name>A0A7K9Q727_IRECY</name>
<keyword evidence="5" id="KW-0378">Hydrolase</keyword>
<dbReference type="InterPro" id="IPR036397">
    <property type="entry name" value="RNaseH_sf"/>
</dbReference>
<dbReference type="SUPFAM" id="SSF53098">
    <property type="entry name" value="Ribonuclease H-like"/>
    <property type="match status" value="1"/>
</dbReference>
<proteinExistence type="predicted"/>
<dbReference type="InterPro" id="IPR002156">
    <property type="entry name" value="RNaseH_domain"/>
</dbReference>
<dbReference type="InterPro" id="IPR012337">
    <property type="entry name" value="RNaseH-like_sf"/>
</dbReference>
<evidence type="ECO:0000256" key="6">
    <source>
        <dbReference type="ARBA" id="ARBA00022918"/>
    </source>
</evidence>
<keyword evidence="6" id="KW-0695">RNA-directed DNA polymerase</keyword>
<evidence type="ECO:0000256" key="4">
    <source>
        <dbReference type="ARBA" id="ARBA00022759"/>
    </source>
</evidence>
<dbReference type="Proteomes" id="UP000530962">
    <property type="component" value="Unassembled WGS sequence"/>
</dbReference>
<protein>
    <submittedName>
        <fullName evidence="8">POK19 protein</fullName>
    </submittedName>
</protein>